<dbReference type="Proteomes" id="UP000708208">
    <property type="component" value="Unassembled WGS sequence"/>
</dbReference>
<comment type="caution">
    <text evidence="1">The sequence shown here is derived from an EMBL/GenBank/DDBJ whole genome shotgun (WGS) entry which is preliminary data.</text>
</comment>
<proteinExistence type="predicted"/>
<organism evidence="1 2">
    <name type="scientific">Allacma fusca</name>
    <dbReference type="NCBI Taxonomy" id="39272"/>
    <lineage>
        <taxon>Eukaryota</taxon>
        <taxon>Metazoa</taxon>
        <taxon>Ecdysozoa</taxon>
        <taxon>Arthropoda</taxon>
        <taxon>Hexapoda</taxon>
        <taxon>Collembola</taxon>
        <taxon>Symphypleona</taxon>
        <taxon>Sminthuridae</taxon>
        <taxon>Allacma</taxon>
    </lineage>
</organism>
<accession>A0A8J2LE53</accession>
<evidence type="ECO:0000313" key="2">
    <source>
        <dbReference type="Proteomes" id="UP000708208"/>
    </source>
</evidence>
<sequence length="68" mass="7612">MRKKLPAHMPGRETWSKVKIGTSLVADPVGKSGWEVSSEEWVRGESIGETQTGWFDEDYIFGEELVVG</sequence>
<dbReference type="AlphaFoldDB" id="A0A8J2LE53"/>
<dbReference type="EMBL" id="CAJVCH010554327">
    <property type="protein sequence ID" value="CAG7830107.1"/>
    <property type="molecule type" value="Genomic_DNA"/>
</dbReference>
<protein>
    <submittedName>
        <fullName evidence="1">Uncharacterized protein</fullName>
    </submittedName>
</protein>
<gene>
    <name evidence="1" type="ORF">AFUS01_LOCUS39933</name>
</gene>
<keyword evidence="2" id="KW-1185">Reference proteome</keyword>
<evidence type="ECO:0000313" key="1">
    <source>
        <dbReference type="EMBL" id="CAG7830107.1"/>
    </source>
</evidence>
<reference evidence="1" key="1">
    <citation type="submission" date="2021-06" db="EMBL/GenBank/DDBJ databases">
        <authorList>
            <person name="Hodson N. C."/>
            <person name="Mongue J. A."/>
            <person name="Jaron S. K."/>
        </authorList>
    </citation>
    <scope>NUCLEOTIDE SEQUENCE</scope>
</reference>
<name>A0A8J2LE53_9HEXA</name>